<dbReference type="EMBL" id="VIIS01000665">
    <property type="protein sequence ID" value="KAF0306484.1"/>
    <property type="molecule type" value="Genomic_DNA"/>
</dbReference>
<dbReference type="AlphaFoldDB" id="A0A6A4WRS9"/>
<proteinExistence type="predicted"/>
<evidence type="ECO:0000313" key="1">
    <source>
        <dbReference type="EMBL" id="KAF0306484.1"/>
    </source>
</evidence>
<evidence type="ECO:0000313" key="2">
    <source>
        <dbReference type="Proteomes" id="UP000440578"/>
    </source>
</evidence>
<reference evidence="1 2" key="1">
    <citation type="submission" date="2019-07" db="EMBL/GenBank/DDBJ databases">
        <title>Draft genome assembly of a fouling barnacle, Amphibalanus amphitrite (Darwin, 1854): The first reference genome for Thecostraca.</title>
        <authorList>
            <person name="Kim W."/>
        </authorList>
    </citation>
    <scope>NUCLEOTIDE SEQUENCE [LARGE SCALE GENOMIC DNA]</scope>
    <source>
        <strain evidence="1">SNU_AA5</strain>
        <tissue evidence="1">Soma without cirri and trophi</tissue>
    </source>
</reference>
<name>A0A6A4WRS9_AMPAM</name>
<organism evidence="1 2">
    <name type="scientific">Amphibalanus amphitrite</name>
    <name type="common">Striped barnacle</name>
    <name type="synonym">Balanus amphitrite</name>
    <dbReference type="NCBI Taxonomy" id="1232801"/>
    <lineage>
        <taxon>Eukaryota</taxon>
        <taxon>Metazoa</taxon>
        <taxon>Ecdysozoa</taxon>
        <taxon>Arthropoda</taxon>
        <taxon>Crustacea</taxon>
        <taxon>Multicrustacea</taxon>
        <taxon>Cirripedia</taxon>
        <taxon>Thoracica</taxon>
        <taxon>Thoracicalcarea</taxon>
        <taxon>Balanomorpha</taxon>
        <taxon>Balanoidea</taxon>
        <taxon>Balanidae</taxon>
        <taxon>Amphibalaninae</taxon>
        <taxon>Amphibalanus</taxon>
    </lineage>
</organism>
<dbReference type="SUPFAM" id="SSF56219">
    <property type="entry name" value="DNase I-like"/>
    <property type="match status" value="1"/>
</dbReference>
<dbReference type="InterPro" id="IPR036691">
    <property type="entry name" value="Endo/exonu/phosph_ase_sf"/>
</dbReference>
<gene>
    <name evidence="1" type="ORF">FJT64_022025</name>
</gene>
<accession>A0A6A4WRS9</accession>
<dbReference type="Proteomes" id="UP000440578">
    <property type="component" value="Unassembled WGS sequence"/>
</dbReference>
<dbReference type="Gene3D" id="3.60.10.10">
    <property type="entry name" value="Endonuclease/exonuclease/phosphatase"/>
    <property type="match status" value="1"/>
</dbReference>
<sequence>MRHDIQDVYGFDILAICESWLTPNVPDRLLGVSGYRLYRRDRPAELGLPRGRGGVAVLVRDTLSCELLPTPTTGVAGSNLEIVWVLVHAHKHRPVLVASAYRVPTNTARQLAADLEDLENQLQFMLASYPRATLMRRRAALAGSDHAAYKEANRLCRAAIRRDCRARYEREIRENSRGKRCRMLFASD</sequence>
<keyword evidence="2" id="KW-1185">Reference proteome</keyword>
<protein>
    <recommendedName>
        <fullName evidence="3">RNA-directed DNA polymerase from mobile element jockey</fullName>
    </recommendedName>
</protein>
<comment type="caution">
    <text evidence="1">The sequence shown here is derived from an EMBL/GenBank/DDBJ whole genome shotgun (WGS) entry which is preliminary data.</text>
</comment>
<evidence type="ECO:0008006" key="3">
    <source>
        <dbReference type="Google" id="ProtNLM"/>
    </source>
</evidence>